<gene>
    <name evidence="2" type="ORF">RM706_14980</name>
</gene>
<keyword evidence="1" id="KW-0472">Membrane</keyword>
<sequence>MTNTSIKPPIWFWVVSVIALLWNLMGVFNYLVQAYLPIEQLEAMSQAERELYEGQPAWATGAFAIAVFTGTIGCIALLIRKKWARPILVLSLISSIALFSYTLFISNTIEVYGIVHAIVMPILVILIGIYLVFFAKKGIINGWLK</sequence>
<keyword evidence="1" id="KW-1133">Transmembrane helix</keyword>
<keyword evidence="1" id="KW-0812">Transmembrane</keyword>
<evidence type="ECO:0000313" key="2">
    <source>
        <dbReference type="EMBL" id="MDT0608348.1"/>
    </source>
</evidence>
<accession>A0ABU3ADU2</accession>
<evidence type="ECO:0000313" key="3">
    <source>
        <dbReference type="Proteomes" id="UP001255246"/>
    </source>
</evidence>
<dbReference type="Proteomes" id="UP001255246">
    <property type="component" value="Unassembled WGS sequence"/>
</dbReference>
<evidence type="ECO:0008006" key="4">
    <source>
        <dbReference type="Google" id="ProtNLM"/>
    </source>
</evidence>
<evidence type="ECO:0000256" key="1">
    <source>
        <dbReference type="SAM" id="Phobius"/>
    </source>
</evidence>
<keyword evidence="3" id="KW-1185">Reference proteome</keyword>
<proteinExistence type="predicted"/>
<feature type="transmembrane region" description="Helical" evidence="1">
    <location>
        <begin position="111"/>
        <end position="135"/>
    </location>
</feature>
<feature type="transmembrane region" description="Helical" evidence="1">
    <location>
        <begin position="86"/>
        <end position="105"/>
    </location>
</feature>
<dbReference type="EMBL" id="JAVRHR010000004">
    <property type="protein sequence ID" value="MDT0608348.1"/>
    <property type="molecule type" value="Genomic_DNA"/>
</dbReference>
<feature type="transmembrane region" description="Helical" evidence="1">
    <location>
        <begin position="56"/>
        <end position="79"/>
    </location>
</feature>
<name>A0ABU3ADU2_9FLAO</name>
<feature type="transmembrane region" description="Helical" evidence="1">
    <location>
        <begin position="12"/>
        <end position="36"/>
    </location>
</feature>
<protein>
    <recommendedName>
        <fullName evidence="4">Sugar transporter</fullName>
    </recommendedName>
</protein>
<comment type="caution">
    <text evidence="2">The sequence shown here is derived from an EMBL/GenBank/DDBJ whole genome shotgun (WGS) entry which is preliminary data.</text>
</comment>
<reference evidence="2 3" key="1">
    <citation type="submission" date="2023-09" db="EMBL/GenBank/DDBJ databases">
        <authorList>
            <person name="Rey-Velasco X."/>
        </authorList>
    </citation>
    <scope>NUCLEOTIDE SEQUENCE [LARGE SCALE GENOMIC DNA]</scope>
    <source>
        <strain evidence="2 3">F388</strain>
    </source>
</reference>
<dbReference type="RefSeq" id="WP_311353022.1">
    <property type="nucleotide sequence ID" value="NZ_JAVRHR010000004.1"/>
</dbReference>
<organism evidence="2 3">
    <name type="scientific">Croceitalea rosinachiae</name>
    <dbReference type="NCBI Taxonomy" id="3075596"/>
    <lineage>
        <taxon>Bacteria</taxon>
        <taxon>Pseudomonadati</taxon>
        <taxon>Bacteroidota</taxon>
        <taxon>Flavobacteriia</taxon>
        <taxon>Flavobacteriales</taxon>
        <taxon>Flavobacteriaceae</taxon>
        <taxon>Croceitalea</taxon>
    </lineage>
</organism>